<dbReference type="Proteomes" id="UP000307507">
    <property type="component" value="Unassembled WGS sequence"/>
</dbReference>
<dbReference type="Pfam" id="PF14897">
    <property type="entry name" value="EpsG"/>
    <property type="match status" value="1"/>
</dbReference>
<keyword evidence="1" id="KW-0812">Transmembrane</keyword>
<dbReference type="InterPro" id="IPR049458">
    <property type="entry name" value="EpsG-like"/>
</dbReference>
<evidence type="ECO:0008006" key="4">
    <source>
        <dbReference type="Google" id="ProtNLM"/>
    </source>
</evidence>
<evidence type="ECO:0000313" key="3">
    <source>
        <dbReference type="Proteomes" id="UP000307507"/>
    </source>
</evidence>
<feature type="transmembrane region" description="Helical" evidence="1">
    <location>
        <begin position="372"/>
        <end position="401"/>
    </location>
</feature>
<dbReference type="OrthoDB" id="784431at2"/>
<accession>A0A4S3ZXE4</accession>
<keyword evidence="1" id="KW-0472">Membrane</keyword>
<dbReference type="RefSeq" id="WP_136403093.1">
    <property type="nucleotide sequence ID" value="NZ_SSNZ01000003.1"/>
</dbReference>
<sequence length="413" mass="49498">MNTKQKAWSVKENNLDRFIKIVFFIISPFIGFLYSLKNIKTKSSYVIFFLTAICFGISFTIEKRSGNENDLDSFFYREEFESFQSLNYFEYIEGLKDFLSFDEGRKDYYYETIAFFVSRFTDNYHYLFAVFAIVFAFFALKTFRFLTEEKNFKNDLSSYILAYIFLTNQIFNINGVRFWTAAWVAVFIVFQVFRNKKYHYLVLMLLLPFIHGSFWIFIFVVFLYLILSRFYKIFIVLFFCSFIFSSISLQLAKDSTDFLPVFLAKLIDSYTSTETIERLSAEGTGFFWIAKIFKTISFTYMNLLVYLFIRNEKLIIGNFKTESLYKFLLVLVTFANFTMSIPSLGGRFFTLSYPIIAYIWLINFGKNRYKYLLYFFPIAFFFNIYEQLTLYLMVTGVYFYISSPFYIVYEYLF</sequence>
<feature type="transmembrane region" description="Helical" evidence="1">
    <location>
        <begin position="200"/>
        <end position="226"/>
    </location>
</feature>
<keyword evidence="1" id="KW-1133">Transmembrane helix</keyword>
<feature type="transmembrane region" description="Helical" evidence="1">
    <location>
        <begin position="286"/>
        <end position="309"/>
    </location>
</feature>
<feature type="transmembrane region" description="Helical" evidence="1">
    <location>
        <begin position="348"/>
        <end position="365"/>
    </location>
</feature>
<dbReference type="EMBL" id="SSNZ01000003">
    <property type="protein sequence ID" value="THF50552.1"/>
    <property type="molecule type" value="Genomic_DNA"/>
</dbReference>
<proteinExistence type="predicted"/>
<name>A0A4S3ZXE4_9FLAO</name>
<comment type="caution">
    <text evidence="2">The sequence shown here is derived from an EMBL/GenBank/DDBJ whole genome shotgun (WGS) entry which is preliminary data.</text>
</comment>
<evidence type="ECO:0000313" key="2">
    <source>
        <dbReference type="EMBL" id="THF50552.1"/>
    </source>
</evidence>
<reference evidence="2 3" key="1">
    <citation type="submission" date="2019-04" db="EMBL/GenBank/DDBJ databases">
        <title>Flavobacterium sp. nov. isolated from construction timber.</title>
        <authorList>
            <person name="Lin S.-Y."/>
            <person name="Chang C.-T."/>
            <person name="Young C.-C."/>
        </authorList>
    </citation>
    <scope>NUCLEOTIDE SEQUENCE [LARGE SCALE GENOMIC DNA]</scope>
    <source>
        <strain evidence="2 3">CC-CTC003</strain>
    </source>
</reference>
<feature type="transmembrane region" description="Helical" evidence="1">
    <location>
        <begin position="124"/>
        <end position="143"/>
    </location>
</feature>
<feature type="transmembrane region" description="Helical" evidence="1">
    <location>
        <begin position="233"/>
        <end position="252"/>
    </location>
</feature>
<feature type="transmembrane region" description="Helical" evidence="1">
    <location>
        <begin position="43"/>
        <end position="61"/>
    </location>
</feature>
<protein>
    <recommendedName>
        <fullName evidence="4">EpsG family protein</fullName>
    </recommendedName>
</protein>
<feature type="transmembrane region" description="Helical" evidence="1">
    <location>
        <begin position="18"/>
        <end position="36"/>
    </location>
</feature>
<keyword evidence="3" id="KW-1185">Reference proteome</keyword>
<feature type="transmembrane region" description="Helical" evidence="1">
    <location>
        <begin position="324"/>
        <end position="342"/>
    </location>
</feature>
<dbReference type="AlphaFoldDB" id="A0A4S3ZXE4"/>
<organism evidence="2 3">
    <name type="scientific">Flavobacterium supellecticarium</name>
    <dbReference type="NCBI Taxonomy" id="2565924"/>
    <lineage>
        <taxon>Bacteria</taxon>
        <taxon>Pseudomonadati</taxon>
        <taxon>Bacteroidota</taxon>
        <taxon>Flavobacteriia</taxon>
        <taxon>Flavobacteriales</taxon>
        <taxon>Flavobacteriaceae</taxon>
        <taxon>Flavobacterium</taxon>
    </lineage>
</organism>
<evidence type="ECO:0000256" key="1">
    <source>
        <dbReference type="SAM" id="Phobius"/>
    </source>
</evidence>
<gene>
    <name evidence="2" type="ORF">E6C50_10000</name>
</gene>